<proteinExistence type="predicted"/>
<keyword evidence="1" id="KW-0472">Membrane</keyword>
<name>A0ABQ1EA29_9CLOT</name>
<feature type="transmembrane region" description="Helical" evidence="1">
    <location>
        <begin position="38"/>
        <end position="58"/>
    </location>
</feature>
<feature type="transmembrane region" description="Helical" evidence="1">
    <location>
        <begin position="70"/>
        <end position="90"/>
    </location>
</feature>
<gene>
    <name evidence="2" type="ORF">CSC2_21780</name>
</gene>
<keyword evidence="1" id="KW-0812">Transmembrane</keyword>
<keyword evidence="1" id="KW-1133">Transmembrane helix</keyword>
<evidence type="ECO:0000313" key="3">
    <source>
        <dbReference type="Proteomes" id="UP000663802"/>
    </source>
</evidence>
<dbReference type="NCBIfam" id="TIGR04104">
    <property type="entry name" value="cxxc_20_cxxc"/>
    <property type="match status" value="1"/>
</dbReference>
<protein>
    <recommendedName>
        <fullName evidence="4">Cxxc_20_cxxc protein</fullName>
    </recommendedName>
</protein>
<reference evidence="2 3" key="1">
    <citation type="journal article" date="2021" name="Int. J. Syst. Evol. Microbiol.">
        <title>Clostridium zeae sp. nov., isolated from corn silage.</title>
        <authorList>
            <person name="Kobayashi H."/>
            <person name="Tanizawa Y."/>
            <person name="Yagura M."/>
            <person name="Sakamoto M."/>
            <person name="Ohkuma M."/>
            <person name="Tohno M."/>
        </authorList>
    </citation>
    <scope>NUCLEOTIDE SEQUENCE [LARGE SCALE GENOMIC DNA]</scope>
    <source>
        <strain evidence="2 3">CSC2</strain>
    </source>
</reference>
<keyword evidence="3" id="KW-1185">Reference proteome</keyword>
<dbReference type="RefSeq" id="WP_206869954.1">
    <property type="nucleotide sequence ID" value="NZ_BMBA01000002.1"/>
</dbReference>
<evidence type="ECO:0000313" key="2">
    <source>
        <dbReference type="EMBL" id="GFZ31652.1"/>
    </source>
</evidence>
<organism evidence="2 3">
    <name type="scientific">Clostridium zeae</name>
    <dbReference type="NCBI Taxonomy" id="2759022"/>
    <lineage>
        <taxon>Bacteria</taxon>
        <taxon>Bacillati</taxon>
        <taxon>Bacillota</taxon>
        <taxon>Clostridia</taxon>
        <taxon>Eubacteriales</taxon>
        <taxon>Clostridiaceae</taxon>
        <taxon>Clostridium</taxon>
    </lineage>
</organism>
<comment type="caution">
    <text evidence="2">The sequence shown here is derived from an EMBL/GenBank/DDBJ whole genome shotgun (WGS) entry which is preliminary data.</text>
</comment>
<evidence type="ECO:0008006" key="4">
    <source>
        <dbReference type="Google" id="ProtNLM"/>
    </source>
</evidence>
<accession>A0ABQ1EA29</accession>
<dbReference type="InterPro" id="IPR026369">
    <property type="entry name" value="CxxC_20_CxxC"/>
</dbReference>
<sequence>MLIKKCERCGNKIGWLKVFISIMSGFRNIRCDECKTEYYIIASYRLIIVLGASFPLFIRDQILKVFSPQFYSILAIIWLLFIISLSPFLLRTYVKKR</sequence>
<dbReference type="Proteomes" id="UP000663802">
    <property type="component" value="Unassembled WGS sequence"/>
</dbReference>
<evidence type="ECO:0000256" key="1">
    <source>
        <dbReference type="SAM" id="Phobius"/>
    </source>
</evidence>
<dbReference type="EMBL" id="BMBA01000002">
    <property type="protein sequence ID" value="GFZ31652.1"/>
    <property type="molecule type" value="Genomic_DNA"/>
</dbReference>